<accession>A0ABM8TGP5</accession>
<evidence type="ECO:0000313" key="1">
    <source>
        <dbReference type="EMBL" id="CAG2144692.1"/>
    </source>
</evidence>
<protein>
    <submittedName>
        <fullName evidence="1">Uncharacterized protein</fullName>
    </submittedName>
</protein>
<sequence length="111" mass="12853">MYTPDAGAYPPALMTRNYEAEALEHCRRRYARWLKLSGPFETGTFMWREARYVYVSGLSPTRARLLVEVFRIDHTGELHAVLAYQYPPPIRTLFPDDYALLHGDTLAAWDS</sequence>
<keyword evidence="2" id="KW-1185">Reference proteome</keyword>
<evidence type="ECO:0000313" key="2">
    <source>
        <dbReference type="Proteomes" id="UP000672657"/>
    </source>
</evidence>
<dbReference type="Proteomes" id="UP000672657">
    <property type="component" value="Unassembled WGS sequence"/>
</dbReference>
<comment type="caution">
    <text evidence="1">The sequence shown here is derived from an EMBL/GenBank/DDBJ whole genome shotgun (WGS) entry which is preliminary data.</text>
</comment>
<gene>
    <name evidence="1" type="ORF">LMG26411_02607</name>
</gene>
<organism evidence="1 2">
    <name type="scientific">Cupriavidus numazuensis</name>
    <dbReference type="NCBI Taxonomy" id="221992"/>
    <lineage>
        <taxon>Bacteria</taxon>
        <taxon>Pseudomonadati</taxon>
        <taxon>Pseudomonadota</taxon>
        <taxon>Betaproteobacteria</taxon>
        <taxon>Burkholderiales</taxon>
        <taxon>Burkholderiaceae</taxon>
        <taxon>Cupriavidus</taxon>
    </lineage>
</organism>
<name>A0ABM8TGP5_9BURK</name>
<dbReference type="EMBL" id="CAJPVI010000014">
    <property type="protein sequence ID" value="CAG2144692.1"/>
    <property type="molecule type" value="Genomic_DNA"/>
</dbReference>
<reference evidence="1 2" key="1">
    <citation type="submission" date="2021-03" db="EMBL/GenBank/DDBJ databases">
        <authorList>
            <person name="Peeters C."/>
        </authorList>
    </citation>
    <scope>NUCLEOTIDE SEQUENCE [LARGE SCALE GENOMIC DNA]</scope>
    <source>
        <strain evidence="1 2">LMG 26411</strain>
    </source>
</reference>
<proteinExistence type="predicted"/>